<keyword evidence="2" id="KW-0158">Chromosome</keyword>
<dbReference type="SMART" id="SM00468">
    <property type="entry name" value="PreSET"/>
    <property type="match status" value="1"/>
</dbReference>
<dbReference type="OrthoDB" id="5792673at2759"/>
<evidence type="ECO:0000256" key="6">
    <source>
        <dbReference type="ARBA" id="ARBA00022853"/>
    </source>
</evidence>
<dbReference type="SUPFAM" id="SSF82199">
    <property type="entry name" value="SET domain"/>
    <property type="match status" value="1"/>
</dbReference>
<accession>A0A9P0YJK3</accession>
<feature type="region of interest" description="Disordered" evidence="9">
    <location>
        <begin position="75"/>
        <end position="158"/>
    </location>
</feature>
<evidence type="ECO:0000256" key="2">
    <source>
        <dbReference type="ARBA" id="ARBA00022454"/>
    </source>
</evidence>
<dbReference type="GO" id="GO:0005694">
    <property type="term" value="C:chromosome"/>
    <property type="evidence" value="ECO:0007669"/>
    <property type="project" value="UniProtKB-SubCell"/>
</dbReference>
<keyword evidence="6" id="KW-0156">Chromatin regulator</keyword>
<dbReference type="InterPro" id="IPR003105">
    <property type="entry name" value="SRA_YDG"/>
</dbReference>
<evidence type="ECO:0000256" key="5">
    <source>
        <dbReference type="ARBA" id="ARBA00022691"/>
    </source>
</evidence>
<proteinExistence type="predicted"/>
<dbReference type="PROSITE" id="PS51015">
    <property type="entry name" value="YDG"/>
    <property type="match status" value="1"/>
</dbReference>
<organism evidence="14 15">
    <name type="scientific">Cuscuta europaea</name>
    <name type="common">European dodder</name>
    <dbReference type="NCBI Taxonomy" id="41803"/>
    <lineage>
        <taxon>Eukaryota</taxon>
        <taxon>Viridiplantae</taxon>
        <taxon>Streptophyta</taxon>
        <taxon>Embryophyta</taxon>
        <taxon>Tracheophyta</taxon>
        <taxon>Spermatophyta</taxon>
        <taxon>Magnoliopsida</taxon>
        <taxon>eudicotyledons</taxon>
        <taxon>Gunneridae</taxon>
        <taxon>Pentapetalae</taxon>
        <taxon>asterids</taxon>
        <taxon>lamiids</taxon>
        <taxon>Solanales</taxon>
        <taxon>Convolvulaceae</taxon>
        <taxon>Cuscuteae</taxon>
        <taxon>Cuscuta</taxon>
        <taxon>Cuscuta subgen. Cuscuta</taxon>
    </lineage>
</organism>
<dbReference type="PROSITE" id="PS50280">
    <property type="entry name" value="SET"/>
    <property type="match status" value="1"/>
</dbReference>
<dbReference type="Proteomes" id="UP001152484">
    <property type="component" value="Unassembled WGS sequence"/>
</dbReference>
<dbReference type="Pfam" id="PF00856">
    <property type="entry name" value="SET"/>
    <property type="match status" value="1"/>
</dbReference>
<dbReference type="PROSITE" id="PS51575">
    <property type="entry name" value="SAM_MT43_SUVAR39_2"/>
    <property type="match status" value="1"/>
</dbReference>
<dbReference type="Gene3D" id="2.170.270.10">
    <property type="entry name" value="SET domain"/>
    <property type="match status" value="1"/>
</dbReference>
<dbReference type="InterPro" id="IPR051357">
    <property type="entry name" value="H3K9_HMTase_SUVAR3-9"/>
</dbReference>
<dbReference type="InterPro" id="IPR001214">
    <property type="entry name" value="SET_dom"/>
</dbReference>
<dbReference type="InterPro" id="IPR015947">
    <property type="entry name" value="PUA-like_sf"/>
</dbReference>
<feature type="domain" description="YDG" evidence="13">
    <location>
        <begin position="252"/>
        <end position="399"/>
    </location>
</feature>
<dbReference type="GO" id="GO:0003690">
    <property type="term" value="F:double-stranded DNA binding"/>
    <property type="evidence" value="ECO:0007669"/>
    <property type="project" value="TreeGrafter"/>
</dbReference>
<keyword evidence="15" id="KW-1185">Reference proteome</keyword>
<dbReference type="GO" id="GO:0032259">
    <property type="term" value="P:methylation"/>
    <property type="evidence" value="ECO:0007669"/>
    <property type="project" value="UniProtKB-KW"/>
</dbReference>
<evidence type="ECO:0000259" key="10">
    <source>
        <dbReference type="PROSITE" id="PS50280"/>
    </source>
</evidence>
<feature type="compositionally biased region" description="Basic residues" evidence="9">
    <location>
        <begin position="147"/>
        <end position="158"/>
    </location>
</feature>
<dbReference type="InterPro" id="IPR036987">
    <property type="entry name" value="SRA-YDG_sf"/>
</dbReference>
<feature type="compositionally biased region" description="Polar residues" evidence="9">
    <location>
        <begin position="123"/>
        <end position="133"/>
    </location>
</feature>
<sequence length="701" mass="77574">MEQGTASNPAQPSGSFDKSRVLEVKPLTCLVPVFPSAGGMSPIGSPQPSPFVCVPPTGPFPPGVAPFYPFLAHNSGGRPAEQGSSAKPMFPTPIKSFRTPTENGSTARSKRTSRRVVEDDNGCSESQNQSGSSMPVIDEEDSSTGGRKGKSEKKVRTRPKMDNAFIEAYYEPMLNNLIELFKLTDLDTYKKADGDKETVRRLLLAYNLLRRKMTESEEKRESSTVAFKRPDLKSGAMMMTKGIRTNLTKRIGNVPGVEVGDVFFFRMELCLVGVHAQSMGGIDFMSVKSSLYEEPLALCIVSSGGYEDEGSDADMLIYTGQGGVQRKDGQMFDQKLERGNLALEKSLHRANEVRVIRGLKDYMSVGGKVYLYDGLYKIEESWAENNKSGLNIFKYKLVRLPGQPEAYTLWKKIQQWKDGLAVRPGIILSDLTSGVESQPVCLVNEVDNDKEPTHFTYIRTLKDPKPFLMLNDSLSCHCTGGCRPGNSSCPCLQRNGGFLHYSALGVLLTYKSFIHECGPSCSCPPNCRNRISQAGLKARLEVFKTRNRGWGLRSWDPIRSGGFICEFAGEVIDASRAGEYGSESGDSYMFDATRNYPPLEVVQVGQSNSPQIPFALVISARSYGNVARFMNHSCSPNVMWQPVVLENNNEAYYHVAFFAIGHIPPMQELTFDYGVIPSNRAADCRRKRCLCGSPNCRGFFY</sequence>
<dbReference type="EMBL" id="CAMAPE010000004">
    <property type="protein sequence ID" value="CAH9062129.1"/>
    <property type="molecule type" value="Genomic_DNA"/>
</dbReference>
<evidence type="ECO:0000256" key="9">
    <source>
        <dbReference type="SAM" id="MobiDB-lite"/>
    </source>
</evidence>
<name>A0A9P0YJK3_CUSEU</name>
<dbReference type="PANTHER" id="PTHR45660">
    <property type="entry name" value="HISTONE-LYSINE N-METHYLTRANSFERASE SETMAR"/>
    <property type="match status" value="1"/>
</dbReference>
<evidence type="ECO:0000256" key="1">
    <source>
        <dbReference type="ARBA" id="ARBA00004286"/>
    </source>
</evidence>
<evidence type="ECO:0000259" key="13">
    <source>
        <dbReference type="PROSITE" id="PS51015"/>
    </source>
</evidence>
<feature type="domain" description="SET" evidence="10">
    <location>
        <begin position="538"/>
        <end position="674"/>
    </location>
</feature>
<dbReference type="InterPro" id="IPR046341">
    <property type="entry name" value="SET_dom_sf"/>
</dbReference>
<dbReference type="GO" id="GO:0042054">
    <property type="term" value="F:histone methyltransferase activity"/>
    <property type="evidence" value="ECO:0007669"/>
    <property type="project" value="InterPro"/>
</dbReference>
<feature type="domain" description="Pre-SET" evidence="11">
    <location>
        <begin position="474"/>
        <end position="535"/>
    </location>
</feature>
<evidence type="ECO:0000313" key="14">
    <source>
        <dbReference type="EMBL" id="CAH9062129.1"/>
    </source>
</evidence>
<dbReference type="InterPro" id="IPR025794">
    <property type="entry name" value="H3-K9-MeTrfase_plant"/>
</dbReference>
<evidence type="ECO:0000256" key="4">
    <source>
        <dbReference type="ARBA" id="ARBA00022679"/>
    </source>
</evidence>
<evidence type="ECO:0000259" key="11">
    <source>
        <dbReference type="PROSITE" id="PS50867"/>
    </source>
</evidence>
<dbReference type="PROSITE" id="PS50868">
    <property type="entry name" value="POST_SET"/>
    <property type="match status" value="1"/>
</dbReference>
<dbReference type="SUPFAM" id="SSF88697">
    <property type="entry name" value="PUA domain-like"/>
    <property type="match status" value="1"/>
</dbReference>
<dbReference type="SMART" id="SM00466">
    <property type="entry name" value="SRA"/>
    <property type="match status" value="1"/>
</dbReference>
<keyword evidence="5" id="KW-0949">S-adenosyl-L-methionine</keyword>
<keyword evidence="4" id="KW-0808">Transferase</keyword>
<evidence type="ECO:0000256" key="8">
    <source>
        <dbReference type="PROSITE-ProRule" id="PRU00358"/>
    </source>
</evidence>
<keyword evidence="7 8" id="KW-0539">Nucleus</keyword>
<feature type="domain" description="Post-SET" evidence="12">
    <location>
        <begin position="685"/>
        <end position="701"/>
    </location>
</feature>
<keyword evidence="3" id="KW-0489">Methyltransferase</keyword>
<dbReference type="InterPro" id="IPR003616">
    <property type="entry name" value="Post-SET_dom"/>
</dbReference>
<protein>
    <submittedName>
        <fullName evidence="14">Uncharacterized protein</fullName>
    </submittedName>
</protein>
<dbReference type="InterPro" id="IPR007728">
    <property type="entry name" value="Pre-SET_dom"/>
</dbReference>
<comment type="caution">
    <text evidence="14">The sequence shown here is derived from an EMBL/GenBank/DDBJ whole genome shotgun (WGS) entry which is preliminary data.</text>
</comment>
<dbReference type="GO" id="GO:0005634">
    <property type="term" value="C:nucleus"/>
    <property type="evidence" value="ECO:0007669"/>
    <property type="project" value="UniProtKB-SubCell"/>
</dbReference>
<dbReference type="PROSITE" id="PS50867">
    <property type="entry name" value="PRE_SET"/>
    <property type="match status" value="1"/>
</dbReference>
<dbReference type="Pfam" id="PF02182">
    <property type="entry name" value="SAD_SRA"/>
    <property type="match status" value="1"/>
</dbReference>
<comment type="subcellular location">
    <subcellularLocation>
        <location evidence="1">Chromosome</location>
    </subcellularLocation>
    <subcellularLocation>
        <location evidence="8">Nucleus</location>
    </subcellularLocation>
</comment>
<reference evidence="14" key="1">
    <citation type="submission" date="2022-07" db="EMBL/GenBank/DDBJ databases">
        <authorList>
            <person name="Macas J."/>
            <person name="Novak P."/>
            <person name="Neumann P."/>
        </authorList>
    </citation>
    <scope>NUCLEOTIDE SEQUENCE</scope>
</reference>
<dbReference type="PANTHER" id="PTHR45660:SF13">
    <property type="entry name" value="HISTONE-LYSINE N-METHYLTRANSFERASE SETMAR"/>
    <property type="match status" value="1"/>
</dbReference>
<evidence type="ECO:0000256" key="7">
    <source>
        <dbReference type="ARBA" id="ARBA00023242"/>
    </source>
</evidence>
<dbReference type="Pfam" id="PF05033">
    <property type="entry name" value="Pre-SET"/>
    <property type="match status" value="1"/>
</dbReference>
<dbReference type="GO" id="GO:0008270">
    <property type="term" value="F:zinc ion binding"/>
    <property type="evidence" value="ECO:0007669"/>
    <property type="project" value="InterPro"/>
</dbReference>
<evidence type="ECO:0000256" key="3">
    <source>
        <dbReference type="ARBA" id="ARBA00022603"/>
    </source>
</evidence>
<dbReference type="AlphaFoldDB" id="A0A9P0YJK3"/>
<dbReference type="Gene3D" id="2.30.280.10">
    <property type="entry name" value="SRA-YDG"/>
    <property type="match status" value="1"/>
</dbReference>
<evidence type="ECO:0000313" key="15">
    <source>
        <dbReference type="Proteomes" id="UP001152484"/>
    </source>
</evidence>
<gene>
    <name evidence="14" type="ORF">CEURO_LOCUS1854</name>
</gene>
<evidence type="ECO:0000259" key="12">
    <source>
        <dbReference type="PROSITE" id="PS50868"/>
    </source>
</evidence>
<dbReference type="FunFam" id="2.30.280.10:FF:000003">
    <property type="entry name" value="Histone-lysine N-methyltransferase, H3 lysine-9 specific SUVH5"/>
    <property type="match status" value="1"/>
</dbReference>
<feature type="compositionally biased region" description="Polar residues" evidence="9">
    <location>
        <begin position="98"/>
        <end position="107"/>
    </location>
</feature>
<dbReference type="SMART" id="SM00317">
    <property type="entry name" value="SET"/>
    <property type="match status" value="1"/>
</dbReference>